<protein>
    <recommendedName>
        <fullName evidence="10">Palmitoyltransferase</fullName>
        <ecNumber evidence="10">2.3.1.225</ecNumber>
    </recommendedName>
</protein>
<evidence type="ECO:0000256" key="1">
    <source>
        <dbReference type="ARBA" id="ARBA00004127"/>
    </source>
</evidence>
<reference evidence="12" key="1">
    <citation type="submission" date="2021-01" db="EMBL/GenBank/DDBJ databases">
        <authorList>
            <person name="Corre E."/>
            <person name="Pelletier E."/>
            <person name="Niang G."/>
            <person name="Scheremetjew M."/>
            <person name="Finn R."/>
            <person name="Kale V."/>
            <person name="Holt S."/>
            <person name="Cochrane G."/>
            <person name="Meng A."/>
            <person name="Brown T."/>
            <person name="Cohen L."/>
        </authorList>
    </citation>
    <scope>NUCLEOTIDE SEQUENCE</scope>
    <source>
        <strain evidence="12">CCMP325</strain>
    </source>
</reference>
<dbReference type="GO" id="GO:0005783">
    <property type="term" value="C:endoplasmic reticulum"/>
    <property type="evidence" value="ECO:0007669"/>
    <property type="project" value="TreeGrafter"/>
</dbReference>
<accession>A0A7S0ET38</accession>
<dbReference type="Pfam" id="PF01529">
    <property type="entry name" value="DHHC"/>
    <property type="match status" value="1"/>
</dbReference>
<evidence type="ECO:0000256" key="4">
    <source>
        <dbReference type="ARBA" id="ARBA00022989"/>
    </source>
</evidence>
<organism evidence="12">
    <name type="scientific">Hanusia phi</name>
    <dbReference type="NCBI Taxonomy" id="3032"/>
    <lineage>
        <taxon>Eukaryota</taxon>
        <taxon>Cryptophyceae</taxon>
        <taxon>Pyrenomonadales</taxon>
        <taxon>Geminigeraceae</taxon>
        <taxon>Hanusia</taxon>
    </lineage>
</organism>
<dbReference type="EMBL" id="HBEO01022403">
    <property type="protein sequence ID" value="CAD8492679.1"/>
    <property type="molecule type" value="Transcribed_RNA"/>
</dbReference>
<dbReference type="InterPro" id="IPR039859">
    <property type="entry name" value="PFA4/ZDH16/20/ERF2-like"/>
</dbReference>
<dbReference type="GO" id="GO:0019706">
    <property type="term" value="F:protein-cysteine S-palmitoyltransferase activity"/>
    <property type="evidence" value="ECO:0007669"/>
    <property type="project" value="UniProtKB-EC"/>
</dbReference>
<dbReference type="InterPro" id="IPR001594">
    <property type="entry name" value="Palmitoyltrfase_DHHC"/>
</dbReference>
<evidence type="ECO:0000256" key="5">
    <source>
        <dbReference type="ARBA" id="ARBA00023136"/>
    </source>
</evidence>
<feature type="transmembrane region" description="Helical" evidence="10">
    <location>
        <begin position="219"/>
        <end position="242"/>
    </location>
</feature>
<evidence type="ECO:0000259" key="11">
    <source>
        <dbReference type="Pfam" id="PF01529"/>
    </source>
</evidence>
<keyword evidence="7" id="KW-0449">Lipoprotein</keyword>
<feature type="transmembrane region" description="Helical" evidence="10">
    <location>
        <begin position="62"/>
        <end position="81"/>
    </location>
</feature>
<evidence type="ECO:0000256" key="3">
    <source>
        <dbReference type="ARBA" id="ARBA00022692"/>
    </source>
</evidence>
<gene>
    <name evidence="12" type="ORF">HPHI1048_LOCUS15169</name>
</gene>
<name>A0A7S0ET38_9CRYP</name>
<feature type="domain" description="Palmitoyltransferase DHHC" evidence="11">
    <location>
        <begin position="121"/>
        <end position="252"/>
    </location>
</feature>
<evidence type="ECO:0000256" key="6">
    <source>
        <dbReference type="ARBA" id="ARBA00023139"/>
    </source>
</evidence>
<dbReference type="GO" id="GO:0005794">
    <property type="term" value="C:Golgi apparatus"/>
    <property type="evidence" value="ECO:0007669"/>
    <property type="project" value="TreeGrafter"/>
</dbReference>
<keyword evidence="8 10" id="KW-0012">Acyltransferase</keyword>
<dbReference type="EC" id="2.3.1.225" evidence="10"/>
<evidence type="ECO:0000313" key="12">
    <source>
        <dbReference type="EMBL" id="CAD8492679.1"/>
    </source>
</evidence>
<evidence type="ECO:0000256" key="10">
    <source>
        <dbReference type="RuleBase" id="RU079119"/>
    </source>
</evidence>
<evidence type="ECO:0000256" key="2">
    <source>
        <dbReference type="ARBA" id="ARBA00022679"/>
    </source>
</evidence>
<keyword evidence="2 10" id="KW-0808">Transferase</keyword>
<evidence type="ECO:0000256" key="8">
    <source>
        <dbReference type="ARBA" id="ARBA00023315"/>
    </source>
</evidence>
<dbReference type="PANTHER" id="PTHR22883:SF43">
    <property type="entry name" value="PALMITOYLTRANSFERASE APP"/>
    <property type="match status" value="1"/>
</dbReference>
<comment type="catalytic activity">
    <reaction evidence="9 10">
        <text>L-cysteinyl-[protein] + hexadecanoyl-CoA = S-hexadecanoyl-L-cysteinyl-[protein] + CoA</text>
        <dbReference type="Rhea" id="RHEA:36683"/>
        <dbReference type="Rhea" id="RHEA-COMP:10131"/>
        <dbReference type="Rhea" id="RHEA-COMP:11032"/>
        <dbReference type="ChEBI" id="CHEBI:29950"/>
        <dbReference type="ChEBI" id="CHEBI:57287"/>
        <dbReference type="ChEBI" id="CHEBI:57379"/>
        <dbReference type="ChEBI" id="CHEBI:74151"/>
        <dbReference type="EC" id="2.3.1.225"/>
    </reaction>
</comment>
<dbReference type="AlphaFoldDB" id="A0A7S0ET38"/>
<dbReference type="GO" id="GO:0006612">
    <property type="term" value="P:protein targeting to membrane"/>
    <property type="evidence" value="ECO:0007669"/>
    <property type="project" value="TreeGrafter"/>
</dbReference>
<proteinExistence type="inferred from homology"/>
<keyword evidence="3 10" id="KW-0812">Transmembrane</keyword>
<evidence type="ECO:0000256" key="7">
    <source>
        <dbReference type="ARBA" id="ARBA00023288"/>
    </source>
</evidence>
<keyword evidence="5 10" id="KW-0472">Membrane</keyword>
<feature type="transmembrane region" description="Helical" evidence="10">
    <location>
        <begin position="31"/>
        <end position="50"/>
    </location>
</feature>
<keyword evidence="4 10" id="KW-1133">Transmembrane helix</keyword>
<comment type="domain">
    <text evidence="10">The DHHC domain is required for palmitoyltransferase activity.</text>
</comment>
<evidence type="ECO:0000256" key="9">
    <source>
        <dbReference type="ARBA" id="ARBA00048048"/>
    </source>
</evidence>
<comment type="similarity">
    <text evidence="10">Belongs to the DHHC palmitoyltransferase family.</text>
</comment>
<feature type="transmembrane region" description="Helical" evidence="10">
    <location>
        <begin position="167"/>
        <end position="191"/>
    </location>
</feature>
<sequence>MKSNLIARRYHVWPGNNVFCCYGRVILGPGIYACAGTLLLILVPSIVFFFKTCPILLYHQDSVVWVVLAAILVVLLLYFFFRTAVCDPGIIPRRDGWYLDSRLQRLVPSAQGVVVNGRVMTLKYCTTCNIYRPPRCSHCKICDNCVDRFDHHCPWVGNCIGRRNYRWFLLFTFDSAIYAIYVFFLCIRALYLAGLEAAPYDVIAAFITGAKTNPSTVSIAIVCILSLFFTGALSTFHIYLLSANITTNEHMKGVFGDSESFYTKGCQENWLETIFDPVPESLVDAAESVVCEHHGEEGSSMLALAQTAELRMIATEAGPAGGDQAEPYENPLLNRLPRM</sequence>
<comment type="subcellular location">
    <subcellularLocation>
        <location evidence="1">Endomembrane system</location>
        <topology evidence="1">Multi-pass membrane protein</topology>
    </subcellularLocation>
</comment>
<dbReference type="PROSITE" id="PS50216">
    <property type="entry name" value="DHHC"/>
    <property type="match status" value="1"/>
</dbReference>
<keyword evidence="6" id="KW-0564">Palmitate</keyword>
<dbReference type="PANTHER" id="PTHR22883">
    <property type="entry name" value="ZINC FINGER DHHC DOMAIN CONTAINING PROTEIN"/>
    <property type="match status" value="1"/>
</dbReference>